<feature type="domain" description="DUF7330" evidence="3">
    <location>
        <begin position="286"/>
        <end position="413"/>
    </location>
</feature>
<sequence>MIVTEDTPRSPTKSDSTTPLLGNASGSNPPPAYSPPAGPAHAGPTPIGTQIPYAPYQPAYTPAQQRRVGEPAGPRFWKAFFVAFGVWLLATALFGSIADSGPHHRVQSHVGYHEYPIPSDVVTDNCVTTWSEAQNPIGFPYSASTSFKFPVPSKTLLLLSKGGLSDGHLKITSSSETTDVRVKVTVKYHKQAVRDTAKVCIIERSHGESGVGIFTPQPWRSRSSTDRLSFDVELILPVGDIYALSTDVSNFSHDVDHLSGVHFNDISLKGSNAHIQAKTLLARSATVRSSNDRITGTYAVDDSLDIRTSNGHINVVASINNGTDSEKTKDISLRTSNSPLDYTIDLGPTAGKAGTFRVKTETSNAKLTGRIVSAPLNSAIMVNAKSSNHETSLLLPITYEGIFELWTSNAGIHVDQLNPKERDPACGADAECKGRNRSLHTTNVSKRSAAGSIFWDKKNANRGKVVVTTSNSLVTLHV</sequence>
<accession>A0AAD7ETQ0</accession>
<feature type="region of interest" description="Disordered" evidence="1">
    <location>
        <begin position="1"/>
        <end position="54"/>
    </location>
</feature>
<keyword evidence="2" id="KW-0812">Transmembrane</keyword>
<feature type="compositionally biased region" description="Pro residues" evidence="1">
    <location>
        <begin position="28"/>
        <end position="38"/>
    </location>
</feature>
<dbReference type="AlphaFoldDB" id="A0AAD7ETQ0"/>
<name>A0AAD7ETQ0_9AGAR</name>
<feature type="transmembrane region" description="Helical" evidence="2">
    <location>
        <begin position="76"/>
        <end position="98"/>
    </location>
</feature>
<keyword evidence="2" id="KW-1133">Transmembrane helix</keyword>
<proteinExistence type="predicted"/>
<dbReference type="Pfam" id="PF24016">
    <property type="entry name" value="DUF7330"/>
    <property type="match status" value="1"/>
</dbReference>
<feature type="compositionally biased region" description="Low complexity" evidence="1">
    <location>
        <begin position="39"/>
        <end position="54"/>
    </location>
</feature>
<dbReference type="Proteomes" id="UP001218218">
    <property type="component" value="Unassembled WGS sequence"/>
</dbReference>
<organism evidence="4 5">
    <name type="scientific">Mycena albidolilacea</name>
    <dbReference type="NCBI Taxonomy" id="1033008"/>
    <lineage>
        <taxon>Eukaryota</taxon>
        <taxon>Fungi</taxon>
        <taxon>Dikarya</taxon>
        <taxon>Basidiomycota</taxon>
        <taxon>Agaricomycotina</taxon>
        <taxon>Agaricomycetes</taxon>
        <taxon>Agaricomycetidae</taxon>
        <taxon>Agaricales</taxon>
        <taxon>Marasmiineae</taxon>
        <taxon>Mycenaceae</taxon>
        <taxon>Mycena</taxon>
    </lineage>
</organism>
<keyword evidence="5" id="KW-1185">Reference proteome</keyword>
<evidence type="ECO:0000313" key="5">
    <source>
        <dbReference type="Proteomes" id="UP001218218"/>
    </source>
</evidence>
<gene>
    <name evidence="4" type="ORF">DFH08DRAFT_695449</name>
</gene>
<evidence type="ECO:0000256" key="2">
    <source>
        <dbReference type="SAM" id="Phobius"/>
    </source>
</evidence>
<feature type="compositionally biased region" description="Polar residues" evidence="1">
    <location>
        <begin position="9"/>
        <end position="20"/>
    </location>
</feature>
<evidence type="ECO:0000313" key="4">
    <source>
        <dbReference type="EMBL" id="KAJ7350783.1"/>
    </source>
</evidence>
<dbReference type="EMBL" id="JARIHO010000014">
    <property type="protein sequence ID" value="KAJ7350783.1"/>
    <property type="molecule type" value="Genomic_DNA"/>
</dbReference>
<protein>
    <recommendedName>
        <fullName evidence="3">DUF7330 domain-containing protein</fullName>
    </recommendedName>
</protein>
<keyword evidence="2" id="KW-0472">Membrane</keyword>
<evidence type="ECO:0000256" key="1">
    <source>
        <dbReference type="SAM" id="MobiDB-lite"/>
    </source>
</evidence>
<evidence type="ECO:0000259" key="3">
    <source>
        <dbReference type="Pfam" id="PF24016"/>
    </source>
</evidence>
<dbReference type="InterPro" id="IPR055754">
    <property type="entry name" value="DUF7330"/>
</dbReference>
<reference evidence="4" key="1">
    <citation type="submission" date="2023-03" db="EMBL/GenBank/DDBJ databases">
        <title>Massive genome expansion in bonnet fungi (Mycena s.s.) driven by repeated elements and novel gene families across ecological guilds.</title>
        <authorList>
            <consortium name="Lawrence Berkeley National Laboratory"/>
            <person name="Harder C.B."/>
            <person name="Miyauchi S."/>
            <person name="Viragh M."/>
            <person name="Kuo A."/>
            <person name="Thoen E."/>
            <person name="Andreopoulos B."/>
            <person name="Lu D."/>
            <person name="Skrede I."/>
            <person name="Drula E."/>
            <person name="Henrissat B."/>
            <person name="Morin E."/>
            <person name="Kohler A."/>
            <person name="Barry K."/>
            <person name="LaButti K."/>
            <person name="Morin E."/>
            <person name="Salamov A."/>
            <person name="Lipzen A."/>
            <person name="Mereny Z."/>
            <person name="Hegedus B."/>
            <person name="Baldrian P."/>
            <person name="Stursova M."/>
            <person name="Weitz H."/>
            <person name="Taylor A."/>
            <person name="Grigoriev I.V."/>
            <person name="Nagy L.G."/>
            <person name="Martin F."/>
            <person name="Kauserud H."/>
        </authorList>
    </citation>
    <scope>NUCLEOTIDE SEQUENCE</scope>
    <source>
        <strain evidence="4">CBHHK002</strain>
    </source>
</reference>
<comment type="caution">
    <text evidence="4">The sequence shown here is derived from an EMBL/GenBank/DDBJ whole genome shotgun (WGS) entry which is preliminary data.</text>
</comment>